<dbReference type="EMBL" id="IACK01242836">
    <property type="protein sequence ID" value="LAA99250.1"/>
    <property type="molecule type" value="Transcribed_RNA"/>
</dbReference>
<sequence>MFASLVEQTFLKPAELEAHPVCSRIKHLLKILDQHSVTMPEGYRQTAYVRTFFDYINKLAAIIFRSLTPEIGERLHPIEARSICRDPSWKSIHFAPTKSISFAIPASI</sequence>
<dbReference type="AlphaFoldDB" id="A0A2D4JS47"/>
<reference evidence="1" key="2">
    <citation type="submission" date="2017-11" db="EMBL/GenBank/DDBJ databases">
        <title>Coralsnake Venomics: Analyses of Venom Gland Transcriptomes and Proteomes of Six Brazilian Taxa.</title>
        <authorList>
            <person name="Aird S.D."/>
            <person name="Jorge da Silva N."/>
            <person name="Qiu L."/>
            <person name="Villar-Briones A."/>
            <person name="Aparecida-Saddi V."/>
            <person name="Campos-Telles M.P."/>
            <person name="Grau M."/>
            <person name="Mikheyev A.S."/>
        </authorList>
    </citation>
    <scope>NUCLEOTIDE SEQUENCE</scope>
    <source>
        <tissue evidence="1">Venom_gland</tissue>
    </source>
</reference>
<accession>A0A2D4JS47</accession>
<reference evidence="1" key="1">
    <citation type="submission" date="2017-07" db="EMBL/GenBank/DDBJ databases">
        <authorList>
            <person name="Mikheyev A."/>
            <person name="Grau M."/>
        </authorList>
    </citation>
    <scope>NUCLEOTIDE SEQUENCE</scope>
    <source>
        <tissue evidence="1">Venom_gland</tissue>
    </source>
</reference>
<name>A0A2D4JS47_MICLE</name>
<organism evidence="1">
    <name type="scientific">Micrurus lemniscatus lemniscatus</name>
    <dbReference type="NCBI Taxonomy" id="129467"/>
    <lineage>
        <taxon>Eukaryota</taxon>
        <taxon>Metazoa</taxon>
        <taxon>Chordata</taxon>
        <taxon>Craniata</taxon>
        <taxon>Vertebrata</taxon>
        <taxon>Euteleostomi</taxon>
        <taxon>Lepidosauria</taxon>
        <taxon>Squamata</taxon>
        <taxon>Bifurcata</taxon>
        <taxon>Unidentata</taxon>
        <taxon>Episquamata</taxon>
        <taxon>Toxicofera</taxon>
        <taxon>Serpentes</taxon>
        <taxon>Colubroidea</taxon>
        <taxon>Elapidae</taxon>
        <taxon>Elapinae</taxon>
        <taxon>Micrurus</taxon>
    </lineage>
</organism>
<protein>
    <submittedName>
        <fullName evidence="1">Uncharacterized protein</fullName>
    </submittedName>
</protein>
<evidence type="ECO:0000313" key="1">
    <source>
        <dbReference type="EMBL" id="LAA99250.1"/>
    </source>
</evidence>
<proteinExistence type="predicted"/>